<reference evidence="3" key="1">
    <citation type="journal article" date="2019" name="Int. J. Syst. Evol. Microbiol.">
        <title>The Global Catalogue of Microorganisms (GCM) 10K type strain sequencing project: providing services to taxonomists for standard genome sequencing and annotation.</title>
        <authorList>
            <consortium name="The Broad Institute Genomics Platform"/>
            <consortium name="The Broad Institute Genome Sequencing Center for Infectious Disease"/>
            <person name="Wu L."/>
            <person name="Ma J."/>
        </authorList>
    </citation>
    <scope>NUCLEOTIDE SEQUENCE [LARGE SCALE GENOMIC DNA]</scope>
    <source>
        <strain evidence="3">CGMCC 1.15288</strain>
    </source>
</reference>
<keyword evidence="3" id="KW-1185">Reference proteome</keyword>
<sequence length="186" mass="20113">MKILLKSLVLLGISSILFNCSSEEPLPERNVNAAQADGLTTNLRTASLASGYTIQQPSQTAWRLAKTLSVPIGKGFNIGHPYAITDKGLGDINWSISVCYPELKPVKVAFHNLGIVDISTLTPLSVAKLAFNQNVIGNAPAGSASWINYMPAKTIIACKTQAGKYYLLEIVVDNPLQINIYIPVRM</sequence>
<organism evidence="2 3">
    <name type="scientific">Dyadobacter endophyticus</name>
    <dbReference type="NCBI Taxonomy" id="1749036"/>
    <lineage>
        <taxon>Bacteria</taxon>
        <taxon>Pseudomonadati</taxon>
        <taxon>Bacteroidota</taxon>
        <taxon>Cytophagia</taxon>
        <taxon>Cytophagales</taxon>
        <taxon>Spirosomataceae</taxon>
        <taxon>Dyadobacter</taxon>
    </lineage>
</organism>
<comment type="caution">
    <text evidence="2">The sequence shown here is derived from an EMBL/GenBank/DDBJ whole genome shotgun (WGS) entry which is preliminary data.</text>
</comment>
<dbReference type="EMBL" id="BMIA01000001">
    <property type="protein sequence ID" value="GGH21702.1"/>
    <property type="molecule type" value="Genomic_DNA"/>
</dbReference>
<dbReference type="Proteomes" id="UP000600214">
    <property type="component" value="Unassembled WGS sequence"/>
</dbReference>
<feature type="signal peptide" evidence="1">
    <location>
        <begin position="1"/>
        <end position="19"/>
    </location>
</feature>
<evidence type="ECO:0000256" key="1">
    <source>
        <dbReference type="SAM" id="SignalP"/>
    </source>
</evidence>
<dbReference type="RefSeq" id="WP_188927981.1">
    <property type="nucleotide sequence ID" value="NZ_BMIA01000001.1"/>
</dbReference>
<feature type="chain" id="PRO_5046770097" evidence="1">
    <location>
        <begin position="20"/>
        <end position="186"/>
    </location>
</feature>
<gene>
    <name evidence="2" type="ORF">GCM10007423_03020</name>
</gene>
<evidence type="ECO:0000313" key="3">
    <source>
        <dbReference type="Proteomes" id="UP000600214"/>
    </source>
</evidence>
<keyword evidence="1" id="KW-0732">Signal</keyword>
<evidence type="ECO:0000313" key="2">
    <source>
        <dbReference type="EMBL" id="GGH21702.1"/>
    </source>
</evidence>
<accession>A0ABQ1YEK3</accession>
<protein>
    <submittedName>
        <fullName evidence="2">Uncharacterized protein</fullName>
    </submittedName>
</protein>
<proteinExistence type="predicted"/>
<name>A0ABQ1YEK3_9BACT</name>